<dbReference type="NCBIfam" id="TIGR00180">
    <property type="entry name" value="parB_part"/>
    <property type="match status" value="1"/>
</dbReference>
<proteinExistence type="inferred from homology"/>
<evidence type="ECO:0000256" key="4">
    <source>
        <dbReference type="ARBA" id="ARBA00023125"/>
    </source>
</evidence>
<evidence type="ECO:0000256" key="3">
    <source>
        <dbReference type="ARBA" id="ARBA00022829"/>
    </source>
</evidence>
<reference evidence="6" key="1">
    <citation type="submission" date="2022-07" db="EMBL/GenBank/DDBJ databases">
        <title>Enhanced cultured diversity of the mouse gut microbiota enables custom-made synthetic communities.</title>
        <authorList>
            <person name="Afrizal A."/>
        </authorList>
    </citation>
    <scope>NUCLEOTIDE SEQUENCE</scope>
    <source>
        <strain evidence="6">DSM 28593</strain>
    </source>
</reference>
<dbReference type="Pfam" id="PF17762">
    <property type="entry name" value="HTH_ParB"/>
    <property type="match status" value="1"/>
</dbReference>
<dbReference type="PANTHER" id="PTHR33375:SF1">
    <property type="entry name" value="CHROMOSOME-PARTITIONING PROTEIN PARB-RELATED"/>
    <property type="match status" value="1"/>
</dbReference>
<dbReference type="InterPro" id="IPR036086">
    <property type="entry name" value="ParB/Sulfiredoxin_sf"/>
</dbReference>
<keyword evidence="7" id="KW-1185">Reference proteome</keyword>
<dbReference type="CDD" id="cd16393">
    <property type="entry name" value="SPO0J_N"/>
    <property type="match status" value="1"/>
</dbReference>
<dbReference type="Pfam" id="PF23552">
    <property type="entry name" value="ParB_C"/>
    <property type="match status" value="1"/>
</dbReference>
<keyword evidence="4" id="KW-0238">DNA-binding</keyword>
<dbReference type="GO" id="GO:0009295">
    <property type="term" value="C:nucleoid"/>
    <property type="evidence" value="ECO:0007669"/>
    <property type="project" value="UniProtKB-SubCell"/>
</dbReference>
<keyword evidence="3" id="KW-0159">Chromosome partition</keyword>
<dbReference type="FunFam" id="1.10.10.2830:FF:000001">
    <property type="entry name" value="Chromosome partitioning protein ParB"/>
    <property type="match status" value="1"/>
</dbReference>
<dbReference type="InterPro" id="IPR057240">
    <property type="entry name" value="ParB_dimer_C"/>
</dbReference>
<evidence type="ECO:0000313" key="7">
    <source>
        <dbReference type="Proteomes" id="UP001205748"/>
    </source>
</evidence>
<dbReference type="Gene3D" id="3.90.1530.30">
    <property type="match status" value="1"/>
</dbReference>
<dbReference type="Pfam" id="PF02195">
    <property type="entry name" value="ParB_N"/>
    <property type="match status" value="1"/>
</dbReference>
<dbReference type="InterPro" id="IPR050336">
    <property type="entry name" value="Chromosome_partition/occlusion"/>
</dbReference>
<dbReference type="EMBL" id="JANKAS010000008">
    <property type="protein sequence ID" value="MCR1899255.1"/>
    <property type="molecule type" value="Genomic_DNA"/>
</dbReference>
<sequence length="280" mass="31905">MAKRGLGRGLQALIPEMEEEKTVDLEIKIRDIYPNKQQPRRKFSREKLEELASSIKEHGVIQPILVSPSDSGYQIVAGERRWRAASLAGLESIPAIVKEFSEQEIMEIALIENLQREDLNIVEEAKAYKLLMDQFHLTQEEISNKLGKSRTAITNTLRLLNLSKELQSYLIDNQLSPGHGRALLTVENKNTRVTLAKKAIEEKMSVRELEKVVKNIKKDTQPLKAAKNKSPLIIELEDNLQKTLGTKVLISHGRKKGKIEIEYYSNDDLERIMEIITSNL</sequence>
<dbReference type="SMART" id="SM00470">
    <property type="entry name" value="ParB"/>
    <property type="match status" value="1"/>
</dbReference>
<dbReference type="FunFam" id="3.90.1530.30:FF:000001">
    <property type="entry name" value="Chromosome partitioning protein ParB"/>
    <property type="match status" value="1"/>
</dbReference>
<accession>A0AAE3HH08</accession>
<name>A0AAE3HH08_9FIRM</name>
<protein>
    <submittedName>
        <fullName evidence="6">ParB/RepB/Spo0J family partition protein</fullName>
    </submittedName>
</protein>
<dbReference type="SUPFAM" id="SSF110849">
    <property type="entry name" value="ParB/Sulfiredoxin"/>
    <property type="match status" value="1"/>
</dbReference>
<comment type="similarity">
    <text evidence="2">Belongs to the ParB family.</text>
</comment>
<dbReference type="Gene3D" id="1.10.10.2830">
    <property type="match status" value="1"/>
</dbReference>
<dbReference type="GO" id="GO:0005694">
    <property type="term" value="C:chromosome"/>
    <property type="evidence" value="ECO:0007669"/>
    <property type="project" value="TreeGrafter"/>
</dbReference>
<dbReference type="InterPro" id="IPR041468">
    <property type="entry name" value="HTH_ParB/Spo0J"/>
</dbReference>
<evidence type="ECO:0000256" key="2">
    <source>
        <dbReference type="ARBA" id="ARBA00006295"/>
    </source>
</evidence>
<dbReference type="Proteomes" id="UP001205748">
    <property type="component" value="Unassembled WGS sequence"/>
</dbReference>
<dbReference type="GO" id="GO:0045881">
    <property type="term" value="P:positive regulation of sporulation resulting in formation of a cellular spore"/>
    <property type="evidence" value="ECO:0007669"/>
    <property type="project" value="TreeGrafter"/>
</dbReference>
<dbReference type="GO" id="GO:0007059">
    <property type="term" value="P:chromosome segregation"/>
    <property type="evidence" value="ECO:0007669"/>
    <property type="project" value="UniProtKB-KW"/>
</dbReference>
<gene>
    <name evidence="6" type="ORF">NSA47_09680</name>
</gene>
<dbReference type="InterPro" id="IPR004437">
    <property type="entry name" value="ParB/RepB/Spo0J"/>
</dbReference>
<dbReference type="SUPFAM" id="SSF109709">
    <property type="entry name" value="KorB DNA-binding domain-like"/>
    <property type="match status" value="1"/>
</dbReference>
<evidence type="ECO:0000313" key="6">
    <source>
        <dbReference type="EMBL" id="MCR1899255.1"/>
    </source>
</evidence>
<evidence type="ECO:0000259" key="5">
    <source>
        <dbReference type="SMART" id="SM00470"/>
    </source>
</evidence>
<dbReference type="AlphaFoldDB" id="A0AAE3HH08"/>
<evidence type="ECO:0000256" key="1">
    <source>
        <dbReference type="ARBA" id="ARBA00004453"/>
    </source>
</evidence>
<organism evidence="6 7">
    <name type="scientific">Irregularibacter muris</name>
    <dbReference type="NCBI Taxonomy" id="1796619"/>
    <lineage>
        <taxon>Bacteria</taxon>
        <taxon>Bacillati</taxon>
        <taxon>Bacillota</taxon>
        <taxon>Clostridia</taxon>
        <taxon>Eubacteriales</taxon>
        <taxon>Eubacteriaceae</taxon>
        <taxon>Irregularibacter</taxon>
    </lineage>
</organism>
<dbReference type="GO" id="GO:0003677">
    <property type="term" value="F:DNA binding"/>
    <property type="evidence" value="ECO:0007669"/>
    <property type="project" value="UniProtKB-KW"/>
</dbReference>
<comment type="caution">
    <text evidence="6">The sequence shown here is derived from an EMBL/GenBank/DDBJ whole genome shotgun (WGS) entry which is preliminary data.</text>
</comment>
<feature type="domain" description="ParB-like N-terminal" evidence="5">
    <location>
        <begin position="25"/>
        <end position="114"/>
    </location>
</feature>
<dbReference type="PANTHER" id="PTHR33375">
    <property type="entry name" value="CHROMOSOME-PARTITIONING PROTEIN PARB-RELATED"/>
    <property type="match status" value="1"/>
</dbReference>
<dbReference type="RefSeq" id="WP_257531410.1">
    <property type="nucleotide sequence ID" value="NZ_JANKAS010000008.1"/>
</dbReference>
<dbReference type="InterPro" id="IPR003115">
    <property type="entry name" value="ParB_N"/>
</dbReference>
<comment type="subcellular location">
    <subcellularLocation>
        <location evidence="1">Cytoplasm</location>
        <location evidence="1">Nucleoid</location>
    </subcellularLocation>
</comment>